<protein>
    <recommendedName>
        <fullName evidence="3">HTH arsR-type domain-containing protein</fullName>
    </recommendedName>
</protein>
<dbReference type="InterPro" id="IPR036388">
    <property type="entry name" value="WH-like_DNA-bd_sf"/>
</dbReference>
<dbReference type="SUPFAM" id="SSF46785">
    <property type="entry name" value="Winged helix' DNA-binding domain"/>
    <property type="match status" value="1"/>
</dbReference>
<proteinExistence type="predicted"/>
<accession>A0ABW1DE62</accession>
<dbReference type="InterPro" id="IPR036390">
    <property type="entry name" value="WH_DNA-bd_sf"/>
</dbReference>
<dbReference type="EMBL" id="JBHSPA010000136">
    <property type="protein sequence ID" value="MFC5835867.1"/>
    <property type="molecule type" value="Genomic_DNA"/>
</dbReference>
<name>A0ABW1DE62_9ACTN</name>
<evidence type="ECO:0000313" key="2">
    <source>
        <dbReference type="Proteomes" id="UP001596058"/>
    </source>
</evidence>
<comment type="caution">
    <text evidence="1">The sequence shown here is derived from an EMBL/GenBank/DDBJ whole genome shotgun (WGS) entry which is preliminary data.</text>
</comment>
<evidence type="ECO:0000313" key="1">
    <source>
        <dbReference type="EMBL" id="MFC5835867.1"/>
    </source>
</evidence>
<organism evidence="1 2">
    <name type="scientific">Nonomuraea insulae</name>
    <dbReference type="NCBI Taxonomy" id="1616787"/>
    <lineage>
        <taxon>Bacteria</taxon>
        <taxon>Bacillati</taxon>
        <taxon>Actinomycetota</taxon>
        <taxon>Actinomycetes</taxon>
        <taxon>Streptosporangiales</taxon>
        <taxon>Streptosporangiaceae</taxon>
        <taxon>Nonomuraea</taxon>
    </lineage>
</organism>
<keyword evidence="2" id="KW-1185">Reference proteome</keyword>
<sequence length="50" mass="5536">MLRTAGLIDGERRGTWVYYRILPEAVNRLGALFTPLTAPGRPGDIELLPV</sequence>
<reference evidence="2" key="1">
    <citation type="journal article" date="2019" name="Int. J. Syst. Evol. Microbiol.">
        <title>The Global Catalogue of Microorganisms (GCM) 10K type strain sequencing project: providing services to taxonomists for standard genome sequencing and annotation.</title>
        <authorList>
            <consortium name="The Broad Institute Genomics Platform"/>
            <consortium name="The Broad Institute Genome Sequencing Center for Infectious Disease"/>
            <person name="Wu L."/>
            <person name="Ma J."/>
        </authorList>
    </citation>
    <scope>NUCLEOTIDE SEQUENCE [LARGE SCALE GENOMIC DNA]</scope>
    <source>
        <strain evidence="2">CCUG 53903</strain>
    </source>
</reference>
<dbReference type="RefSeq" id="WP_379525274.1">
    <property type="nucleotide sequence ID" value="NZ_JBHSPA010000136.1"/>
</dbReference>
<evidence type="ECO:0008006" key="3">
    <source>
        <dbReference type="Google" id="ProtNLM"/>
    </source>
</evidence>
<dbReference type="Gene3D" id="1.10.10.10">
    <property type="entry name" value="Winged helix-like DNA-binding domain superfamily/Winged helix DNA-binding domain"/>
    <property type="match status" value="1"/>
</dbReference>
<gene>
    <name evidence="1" type="ORF">ACFPZ3_69660</name>
</gene>
<dbReference type="Proteomes" id="UP001596058">
    <property type="component" value="Unassembled WGS sequence"/>
</dbReference>